<proteinExistence type="predicted"/>
<evidence type="ECO:0000259" key="3">
    <source>
        <dbReference type="PROSITE" id="PS51186"/>
    </source>
</evidence>
<feature type="domain" description="N-acetyltransferase" evidence="3">
    <location>
        <begin position="4"/>
        <end position="195"/>
    </location>
</feature>
<accession>A0ABU1SB82</accession>
<reference evidence="4 5" key="1">
    <citation type="submission" date="2023-07" db="EMBL/GenBank/DDBJ databases">
        <title>Sorghum-associated microbial communities from plants grown in Nebraska, USA.</title>
        <authorList>
            <person name="Schachtman D."/>
        </authorList>
    </citation>
    <scope>NUCLEOTIDE SEQUENCE [LARGE SCALE GENOMIC DNA]</scope>
    <source>
        <strain evidence="4 5">2980</strain>
    </source>
</reference>
<dbReference type="PANTHER" id="PTHR43420:SF47">
    <property type="entry name" value="N-ACETYLTRANSFERASE DOMAIN-CONTAINING PROTEIN"/>
    <property type="match status" value="1"/>
</dbReference>
<evidence type="ECO:0000313" key="4">
    <source>
        <dbReference type="EMBL" id="MDR6866538.1"/>
    </source>
</evidence>
<dbReference type="Pfam" id="PF00583">
    <property type="entry name" value="Acetyltransf_1"/>
    <property type="match status" value="1"/>
</dbReference>
<dbReference type="Proteomes" id="UP001259347">
    <property type="component" value="Unassembled WGS sequence"/>
</dbReference>
<keyword evidence="1" id="KW-0808">Transferase</keyword>
<dbReference type="EMBL" id="JAVDUM010000004">
    <property type="protein sequence ID" value="MDR6866538.1"/>
    <property type="molecule type" value="Genomic_DNA"/>
</dbReference>
<dbReference type="InterPro" id="IPR016181">
    <property type="entry name" value="Acyl_CoA_acyltransferase"/>
</dbReference>
<dbReference type="PANTHER" id="PTHR43420">
    <property type="entry name" value="ACETYLTRANSFERASE"/>
    <property type="match status" value="1"/>
</dbReference>
<dbReference type="RefSeq" id="WP_310018450.1">
    <property type="nucleotide sequence ID" value="NZ_JAVDUM010000004.1"/>
</dbReference>
<dbReference type="Gene3D" id="3.40.630.30">
    <property type="match status" value="1"/>
</dbReference>
<gene>
    <name evidence="4" type="ORF">J2Y69_001131</name>
</gene>
<evidence type="ECO:0000313" key="5">
    <source>
        <dbReference type="Proteomes" id="UP001259347"/>
    </source>
</evidence>
<sequence>MVVHILRHLRPQDRVRAAELYIEAFRAKLSPAIGEDGPMREFVAHHLHLDRVLTAIGEDDRLLGLAGLHTPDGPAFDPTYRGLVRATSAASAWWRSLLLAPLHRSPRRGELLLDGLCVDSAARGQGIGSLLLAETADIARERGLTRVSLSVIDTNPRARALYERQGFVAGKVDRMGPFARLYGFSRATAMHLALPPRGPDTSTPLP</sequence>
<keyword evidence="2" id="KW-0012">Acyltransferase</keyword>
<comment type="caution">
    <text evidence="4">The sequence shown here is derived from an EMBL/GenBank/DDBJ whole genome shotgun (WGS) entry which is preliminary data.</text>
</comment>
<organism evidence="4 5">
    <name type="scientific">Microbacterium resistens</name>
    <dbReference type="NCBI Taxonomy" id="156977"/>
    <lineage>
        <taxon>Bacteria</taxon>
        <taxon>Bacillati</taxon>
        <taxon>Actinomycetota</taxon>
        <taxon>Actinomycetes</taxon>
        <taxon>Micrococcales</taxon>
        <taxon>Microbacteriaceae</taxon>
        <taxon>Microbacterium</taxon>
    </lineage>
</organism>
<dbReference type="InterPro" id="IPR050680">
    <property type="entry name" value="YpeA/RimI_acetyltransf"/>
</dbReference>
<name>A0ABU1SB82_9MICO</name>
<evidence type="ECO:0000256" key="2">
    <source>
        <dbReference type="ARBA" id="ARBA00023315"/>
    </source>
</evidence>
<protein>
    <submittedName>
        <fullName evidence="4">Ribosomal protein S18 acetylase RimI-like enzyme</fullName>
    </submittedName>
</protein>
<dbReference type="SUPFAM" id="SSF55729">
    <property type="entry name" value="Acyl-CoA N-acyltransferases (Nat)"/>
    <property type="match status" value="1"/>
</dbReference>
<dbReference type="CDD" id="cd04301">
    <property type="entry name" value="NAT_SF"/>
    <property type="match status" value="1"/>
</dbReference>
<keyword evidence="5" id="KW-1185">Reference proteome</keyword>
<dbReference type="PROSITE" id="PS51186">
    <property type="entry name" value="GNAT"/>
    <property type="match status" value="1"/>
</dbReference>
<evidence type="ECO:0000256" key="1">
    <source>
        <dbReference type="ARBA" id="ARBA00022679"/>
    </source>
</evidence>
<dbReference type="InterPro" id="IPR000182">
    <property type="entry name" value="GNAT_dom"/>
</dbReference>